<feature type="transmembrane region" description="Helical" evidence="6">
    <location>
        <begin position="249"/>
        <end position="269"/>
    </location>
</feature>
<dbReference type="AlphaFoldDB" id="B2AA60"/>
<feature type="transmembrane region" description="Helical" evidence="6">
    <location>
        <begin position="504"/>
        <end position="521"/>
    </location>
</feature>
<organism evidence="8">
    <name type="scientific">Podospora anserina (strain S / ATCC MYA-4624 / DSM 980 / FGSC 10383)</name>
    <name type="common">Pleurage anserina</name>
    <dbReference type="NCBI Taxonomy" id="515849"/>
    <lineage>
        <taxon>Eukaryota</taxon>
        <taxon>Fungi</taxon>
        <taxon>Dikarya</taxon>
        <taxon>Ascomycota</taxon>
        <taxon>Pezizomycotina</taxon>
        <taxon>Sordariomycetes</taxon>
        <taxon>Sordariomycetidae</taxon>
        <taxon>Sordariales</taxon>
        <taxon>Podosporaceae</taxon>
        <taxon>Podospora</taxon>
        <taxon>Podospora anserina</taxon>
    </lineage>
</organism>
<dbReference type="GeneID" id="6197602"/>
<dbReference type="OrthoDB" id="288203at2759"/>
<evidence type="ECO:0000256" key="6">
    <source>
        <dbReference type="SAM" id="Phobius"/>
    </source>
</evidence>
<evidence type="ECO:0000256" key="4">
    <source>
        <dbReference type="ARBA" id="ARBA00023136"/>
    </source>
</evidence>
<keyword evidence="2 6" id="KW-0812">Transmembrane</keyword>
<evidence type="ECO:0000256" key="3">
    <source>
        <dbReference type="ARBA" id="ARBA00022989"/>
    </source>
</evidence>
<dbReference type="VEuPathDB" id="FungiDB:PODANS_1_2940"/>
<reference evidence="9" key="4">
    <citation type="submission" date="2015-04" db="EMBL/GenBank/DDBJ databases">
        <title>Maintaining two mating types: Structure of the mating type locus and its role in heterokaryosis in Podospora anserina.</title>
        <authorList>
            <person name="Grognet P."/>
            <person name="Bidard F."/>
            <person name="Kuchly C."/>
            <person name="Chan Ho Tong L."/>
            <person name="Coppin E."/>
            <person name="Ait Benkhali J."/>
            <person name="Couloux A."/>
            <person name="Wincker P."/>
            <person name="Debuchy R."/>
            <person name="Silar P."/>
        </authorList>
    </citation>
    <scope>NUCLEOTIDE SEQUENCE</scope>
</reference>
<evidence type="ECO:0000313" key="9">
    <source>
        <dbReference type="EMBL" id="CDP22613.1"/>
    </source>
</evidence>
<dbReference type="eggNOG" id="KOG0236">
    <property type="taxonomic scope" value="Eukaryota"/>
</dbReference>
<evidence type="ECO:0000313" key="10">
    <source>
        <dbReference type="Proteomes" id="UP000001197"/>
    </source>
</evidence>
<feature type="transmembrane region" description="Helical" evidence="6">
    <location>
        <begin position="167"/>
        <end position="187"/>
    </location>
</feature>
<feature type="transmembrane region" description="Helical" evidence="6">
    <location>
        <begin position="356"/>
        <end position="374"/>
    </location>
</feature>
<reference evidence="8" key="2">
    <citation type="submission" date="2008-07" db="EMBL/GenBank/DDBJ databases">
        <authorList>
            <person name="Genoscope - CEA"/>
        </authorList>
    </citation>
    <scope>NUCLEOTIDE SEQUENCE</scope>
    <source>
        <strain evidence="8">S mat+</strain>
    </source>
</reference>
<dbReference type="HOGENOM" id="CLU_003182_8_1_1"/>
<dbReference type="GO" id="GO:0008271">
    <property type="term" value="F:secondary active sulfate transmembrane transporter activity"/>
    <property type="evidence" value="ECO:0007669"/>
    <property type="project" value="InterPro"/>
</dbReference>
<dbReference type="EMBL" id="FO904936">
    <property type="protein sequence ID" value="CDP22613.1"/>
    <property type="molecule type" value="Genomic_DNA"/>
</dbReference>
<dbReference type="InterPro" id="IPR018045">
    <property type="entry name" value="S04_transporter_CS"/>
</dbReference>
<dbReference type="PROSITE" id="PS01130">
    <property type="entry name" value="SLC26A"/>
    <property type="match status" value="1"/>
</dbReference>
<dbReference type="RefSeq" id="XP_001912490.1">
    <property type="nucleotide sequence ID" value="XM_001912455.1"/>
</dbReference>
<feature type="domain" description="STAS" evidence="7">
    <location>
        <begin position="588"/>
        <end position="725"/>
    </location>
</feature>
<keyword evidence="4 6" id="KW-0472">Membrane</keyword>
<evidence type="ECO:0000313" key="8">
    <source>
        <dbReference type="EMBL" id="CAP59971.1"/>
    </source>
</evidence>
<protein>
    <submittedName>
        <fullName evidence="8">Podospora anserina S mat+ genomic DNA chromosome 1, supercontig 1</fullName>
    </submittedName>
    <submittedName>
        <fullName evidence="9">Sulfate permease</fullName>
    </submittedName>
</protein>
<dbReference type="Proteomes" id="UP000001197">
    <property type="component" value="Chromosome 1"/>
</dbReference>
<proteinExistence type="predicted"/>
<reference evidence="8 10" key="1">
    <citation type="journal article" date="2008" name="Genome Biol.">
        <title>The genome sequence of the model ascomycete fungus Podospora anserina.</title>
        <authorList>
            <person name="Espagne E."/>
            <person name="Lespinet O."/>
            <person name="Malagnac F."/>
            <person name="Da Silva C."/>
            <person name="Jaillon O."/>
            <person name="Porcel B.M."/>
            <person name="Couloux A."/>
            <person name="Aury J.-M."/>
            <person name="Segurens B."/>
            <person name="Poulain J."/>
            <person name="Anthouard V."/>
            <person name="Grossetete S."/>
            <person name="Khalili H."/>
            <person name="Coppin E."/>
            <person name="Dequard-Chablat M."/>
            <person name="Picard M."/>
            <person name="Contamine V."/>
            <person name="Arnaise S."/>
            <person name="Bourdais A."/>
            <person name="Berteaux-Lecellier V."/>
            <person name="Gautheret D."/>
            <person name="de Vries R.P."/>
            <person name="Battaglia E."/>
            <person name="Coutinho P.M."/>
            <person name="Danchin E.G.J."/>
            <person name="Henrissat B."/>
            <person name="El Khoury R."/>
            <person name="Sainsard-Chanet A."/>
            <person name="Boivin A."/>
            <person name="Pinan-Lucarre B."/>
            <person name="Sellem C.H."/>
            <person name="Debuchy R."/>
            <person name="Wincker P."/>
            <person name="Weissenbach J."/>
            <person name="Silar P."/>
        </authorList>
    </citation>
    <scope>NUCLEOTIDE SEQUENCE [LARGE SCALE GENOMIC DNA]</scope>
    <source>
        <strain evidence="10">S / ATCC MYA-4624 / DSM 980 / FGSC 10383</strain>
        <strain evidence="8">S mat+</strain>
    </source>
</reference>
<dbReference type="KEGG" id="pan:PODANSg09538"/>
<evidence type="ECO:0000256" key="1">
    <source>
        <dbReference type="ARBA" id="ARBA00004141"/>
    </source>
</evidence>
<feature type="transmembrane region" description="Helical" evidence="6">
    <location>
        <begin position="128"/>
        <end position="147"/>
    </location>
</feature>
<accession>B2AA60</accession>
<evidence type="ECO:0000256" key="2">
    <source>
        <dbReference type="ARBA" id="ARBA00022692"/>
    </source>
</evidence>
<dbReference type="Pfam" id="PF00916">
    <property type="entry name" value="Sulfate_transp"/>
    <property type="match status" value="1"/>
</dbReference>
<sequence>MTSGVGHKVARLLGIQLQPKDPYHHVNDPRETAHFNTDQTFVEESPRVDDFFLKLVPSGPQVWRYLVSLFPFLSWIGYYNLQWLAGDLVAGKELNAGLLNPVTNQRTGITIGAVVVPQGMAYARLANLDVQFGLYSSFMGVLVYWFFATSKDITIGVSASKARLGHVIASALALLAGAVVVSIGLIRCGWIVDIISLTSLSAFMTGSAICIAVGQVPSLMGLSGFSTRDPTYLVFVNILKHLNTASMDAAMGLSALAMLYLIRGVCMWIGTHYPKHQKLAFFISTLRVVFVIVLYTLISYLVNRSLPRGTARFKILFDVPRGMYQPKVWNRLVTDVLPGFQNAAVPVINTSIVSNLMGYLPATVVVLLIEHIAISKSFGRVNNYRINPSQEMVAIGITNMMGPFLGGYAATGSFSRTAIKSKAGVRTPFAGVITAFVVLLAIYALPAVFYYIPNASLSAVIIHAVGDLITPPNTVYQFWLVSPFEVLIFFVGVFVTIFSSIENGIYTTVLLSAAMLLFRILRSNGRFLGRVKVQSMLGNRVIGNDRQQPVPGYGTFTGSQEAPTRNIFLPITHADGSNPEIELDNPYPGIFIYRFAEGFSYPNAGNSLEHLVEHIFAHTRRTNLAHFDRPGDRPWNEPGPSRKDMKAAAAAGVDAGIMVVDVSLPTLKAVILDFSSVNHVDITSVQQLIDVRNQLDRYASPDIVDWHIACINNRWAKRALAAAGFGYPTVVPDGPHRRWRSIFSVAEIGGSHSAAAAAEVEVNEKEIARSRRQTAADVEVGNKQQQQQQHHHRGPNDPKKVGTGGSESVPRKSTVTFEDAVLSLHQKRMSLGPELHSGRTVVAPVHGINRPLFHVDLTSALQSAVANVEGRYEGLEEHH</sequence>
<feature type="transmembrane region" description="Helical" evidence="6">
    <location>
        <begin position="423"/>
        <end position="442"/>
    </location>
</feature>
<dbReference type="FunCoup" id="B2AA60">
    <property type="interactions" value="448"/>
</dbReference>
<keyword evidence="3 6" id="KW-1133">Transmembrane helix</keyword>
<feature type="transmembrane region" description="Helical" evidence="6">
    <location>
        <begin position="478"/>
        <end position="498"/>
    </location>
</feature>
<dbReference type="InterPro" id="IPR011547">
    <property type="entry name" value="SLC26A/SulP_dom"/>
</dbReference>
<dbReference type="InterPro" id="IPR002645">
    <property type="entry name" value="STAS_dom"/>
</dbReference>
<dbReference type="STRING" id="515849.B2AA60"/>
<dbReference type="Gene3D" id="3.30.750.24">
    <property type="entry name" value="STAS domain"/>
    <property type="match status" value="1"/>
</dbReference>
<feature type="region of interest" description="Disordered" evidence="5">
    <location>
        <begin position="768"/>
        <end position="813"/>
    </location>
</feature>
<dbReference type="InterPro" id="IPR036513">
    <property type="entry name" value="STAS_dom_sf"/>
</dbReference>
<keyword evidence="10" id="KW-1185">Reference proteome</keyword>
<dbReference type="InterPro" id="IPR001902">
    <property type="entry name" value="SLC26A/SulP_fam"/>
</dbReference>
<dbReference type="PANTHER" id="PTHR11814">
    <property type="entry name" value="SULFATE TRANSPORTER"/>
    <property type="match status" value="1"/>
</dbReference>
<comment type="subcellular location">
    <subcellularLocation>
        <location evidence="1">Membrane</location>
        <topology evidence="1">Multi-pass membrane protein</topology>
    </subcellularLocation>
</comment>
<feature type="transmembrane region" description="Helical" evidence="6">
    <location>
        <begin position="281"/>
        <end position="302"/>
    </location>
</feature>
<gene>
    <name evidence="8" type="ORF">PODANS_1_2940</name>
</gene>
<dbReference type="GO" id="GO:0016020">
    <property type="term" value="C:membrane"/>
    <property type="evidence" value="ECO:0007669"/>
    <property type="project" value="UniProtKB-SubCell"/>
</dbReference>
<reference evidence="10" key="3">
    <citation type="journal article" date="2014" name="Genetics">
        <title>Maintaining two mating types: Structure of the mating type locus and its role in heterokaryosis in Podospora anserina.</title>
        <authorList>
            <person name="Grognet P."/>
            <person name="Bidard F."/>
            <person name="Kuchly C."/>
            <person name="Tong L.C.H."/>
            <person name="Coppin E."/>
            <person name="Benkhali J.A."/>
            <person name="Couloux A."/>
            <person name="Wincker P."/>
            <person name="Debuchy R."/>
            <person name="Silar P."/>
        </authorList>
    </citation>
    <scope>GENOME REANNOTATION</scope>
    <source>
        <strain evidence="10">S / ATCC MYA-4624 / DSM 980 / FGSC 10383</strain>
    </source>
</reference>
<dbReference type="FunFam" id="3.30.750.24:FF:000024">
    <property type="entry name" value="Sulfate permease 2"/>
    <property type="match status" value="1"/>
</dbReference>
<dbReference type="EMBL" id="CU633438">
    <property type="protein sequence ID" value="CAP59971.1"/>
    <property type="molecule type" value="Genomic_DNA"/>
</dbReference>
<name>B2AA60_PODAN</name>
<evidence type="ECO:0000256" key="5">
    <source>
        <dbReference type="SAM" id="MobiDB-lite"/>
    </source>
</evidence>
<dbReference type="NCBIfam" id="TIGR00815">
    <property type="entry name" value="sulP"/>
    <property type="match status" value="1"/>
</dbReference>
<dbReference type="Pfam" id="PF01740">
    <property type="entry name" value="STAS"/>
    <property type="match status" value="1"/>
</dbReference>
<dbReference type="PROSITE" id="PS50801">
    <property type="entry name" value="STAS"/>
    <property type="match status" value="1"/>
</dbReference>
<evidence type="ECO:0000259" key="7">
    <source>
        <dbReference type="PROSITE" id="PS50801"/>
    </source>
</evidence>